<name>A0A117L1K7_9EURY</name>
<accession>A0A117L1K7</accession>
<dbReference type="Proteomes" id="UP000053911">
    <property type="component" value="Unassembled WGS sequence"/>
</dbReference>
<dbReference type="SUPFAM" id="SSF158372">
    <property type="entry name" value="AF1782-like"/>
    <property type="match status" value="1"/>
</dbReference>
<dbReference type="EMBL" id="LGFD01000030">
    <property type="protein sequence ID" value="KUK17230.1"/>
    <property type="molecule type" value="Genomic_DNA"/>
</dbReference>
<evidence type="ECO:0000313" key="3">
    <source>
        <dbReference type="Proteomes" id="UP000053911"/>
    </source>
</evidence>
<protein>
    <recommendedName>
        <fullName evidence="1">DUF357 domain-containing protein</fullName>
    </recommendedName>
</protein>
<gene>
    <name evidence="2" type="ORF">XD54_1454</name>
</gene>
<dbReference type="InterPro" id="IPR023140">
    <property type="entry name" value="DUF357"/>
</dbReference>
<organism evidence="2 3">
    <name type="scientific">Thermococcus sibiricus</name>
    <dbReference type="NCBI Taxonomy" id="172049"/>
    <lineage>
        <taxon>Archaea</taxon>
        <taxon>Methanobacteriati</taxon>
        <taxon>Methanobacteriota</taxon>
        <taxon>Thermococci</taxon>
        <taxon>Thermococcales</taxon>
        <taxon>Thermococcaceae</taxon>
        <taxon>Thermococcus</taxon>
    </lineage>
</organism>
<reference evidence="3" key="1">
    <citation type="journal article" date="2015" name="MBio">
        <title>Genome-Resolved Metagenomic Analysis Reveals Roles for Candidate Phyla and Other Microbial Community Members in Biogeochemical Transformations in Oil Reservoirs.</title>
        <authorList>
            <person name="Hu P."/>
            <person name="Tom L."/>
            <person name="Singh A."/>
            <person name="Thomas B.C."/>
            <person name="Baker B.J."/>
            <person name="Piceno Y.M."/>
            <person name="Andersen G.L."/>
            <person name="Banfield J.F."/>
        </authorList>
    </citation>
    <scope>NUCLEOTIDE SEQUENCE [LARGE SCALE GENOMIC DNA]</scope>
</reference>
<dbReference type="PATRIC" id="fig|172049.5.peg.603"/>
<evidence type="ECO:0000259" key="1">
    <source>
        <dbReference type="Pfam" id="PF04010"/>
    </source>
</evidence>
<sequence>MHKKKAKIYKDSKIFPIEARPVEREITEEKLKKYFEITKQALEKLEIAVHEKSLLFFVAQDFLTMAKSYYSDAEYYYKKGDYVTAFAALNYAHGFIDAGVRLGVFKGEDDRLFAFG</sequence>
<dbReference type="AlphaFoldDB" id="A0A117L1K7"/>
<proteinExistence type="predicted"/>
<comment type="caution">
    <text evidence="2">The sequence shown here is derived from an EMBL/GenBank/DDBJ whole genome shotgun (WGS) entry which is preliminary data.</text>
</comment>
<evidence type="ECO:0000313" key="2">
    <source>
        <dbReference type="EMBL" id="KUK17230.1"/>
    </source>
</evidence>
<dbReference type="Pfam" id="PF04010">
    <property type="entry name" value="DUF357"/>
    <property type="match status" value="1"/>
</dbReference>
<dbReference type="InterPro" id="IPR036809">
    <property type="entry name" value="AF1782-like_sf"/>
</dbReference>
<dbReference type="Gene3D" id="1.20.1270.90">
    <property type="entry name" value="AF1782-like"/>
    <property type="match status" value="1"/>
</dbReference>
<feature type="domain" description="DUF357" evidence="1">
    <location>
        <begin position="33"/>
        <end position="105"/>
    </location>
</feature>